<sequence>MNKYRLKDPLPHGKEFIVEKFNQEFNLDINYKFFREKLDQMKRKYKKYTSLMQNSTGISVNPVTSVIFASDSWWKDREVCKIIKSFKRKPPEFWDTMQRCFRLYDVRSQSQYSVNQRREEIMNEGVANEESYLHSETFGDDMQETQVPETQESEDVYRVNINDQTRPTSEFTRESMRQDMPPELPSQIHASRGQQQGRIRRESVINRVVGSSRASARTSSRESRKKQSFQTTLTDTMDGFREFQRQSLQQLRPDFFDQDNYDECDRAVKIFESMEVPKNTDFYWACIQAFKDDRFWRRYFIDRADNSVEDKLQFLQALTGYTPNNEFVGKRLASSQNSGSPNLSGCFSGSPSSCGNNSWGQTSGGPWSQVYHQWGTPPNAQQCGSSSNIPQWGTPPNAQQWSSSSNVPHWGTPPNAQQWGSSSNVPQWGTPPNAQQWGSSSNVPQWVHLQMLNNGVLHQMFHNGVHRQMLNNGVHHQICGSHLQIFSVDFQ</sequence>
<accession>A0A8X8AVB2</accession>
<dbReference type="EMBL" id="JAAMPC010000005">
    <property type="protein sequence ID" value="KAG2311577.1"/>
    <property type="molecule type" value="Genomic_DNA"/>
</dbReference>
<dbReference type="AlphaFoldDB" id="A0A8X8AVB2"/>
<evidence type="ECO:0000259" key="2">
    <source>
        <dbReference type="Pfam" id="PF12776"/>
    </source>
</evidence>
<reference evidence="3 4" key="1">
    <citation type="submission" date="2020-02" db="EMBL/GenBank/DDBJ databases">
        <authorList>
            <person name="Ma Q."/>
            <person name="Huang Y."/>
            <person name="Song X."/>
            <person name="Pei D."/>
        </authorList>
    </citation>
    <scope>NUCLEOTIDE SEQUENCE [LARGE SCALE GENOMIC DNA]</scope>
    <source>
        <strain evidence="3">Sxm20200214</strain>
        <tissue evidence="3">Leaf</tissue>
    </source>
</reference>
<dbReference type="Pfam" id="PF12776">
    <property type="entry name" value="Myb_DNA-bind_3"/>
    <property type="match status" value="1"/>
</dbReference>
<dbReference type="InterPro" id="IPR024752">
    <property type="entry name" value="Myb/SANT-like_dom"/>
</dbReference>
<protein>
    <recommendedName>
        <fullName evidence="2">Myb/SANT-like domain-containing protein</fullName>
    </recommendedName>
</protein>
<organism evidence="3 4">
    <name type="scientific">Brassica carinata</name>
    <name type="common">Ethiopian mustard</name>
    <name type="synonym">Abyssinian cabbage</name>
    <dbReference type="NCBI Taxonomy" id="52824"/>
    <lineage>
        <taxon>Eukaryota</taxon>
        <taxon>Viridiplantae</taxon>
        <taxon>Streptophyta</taxon>
        <taxon>Embryophyta</taxon>
        <taxon>Tracheophyta</taxon>
        <taxon>Spermatophyta</taxon>
        <taxon>Magnoliopsida</taxon>
        <taxon>eudicotyledons</taxon>
        <taxon>Gunneridae</taxon>
        <taxon>Pentapetalae</taxon>
        <taxon>rosids</taxon>
        <taxon>malvids</taxon>
        <taxon>Brassicales</taxon>
        <taxon>Brassicaceae</taxon>
        <taxon>Brassiceae</taxon>
        <taxon>Brassica</taxon>
    </lineage>
</organism>
<feature type="compositionally biased region" description="Polar residues" evidence="1">
    <location>
        <begin position="414"/>
        <end position="440"/>
    </location>
</feature>
<evidence type="ECO:0000313" key="4">
    <source>
        <dbReference type="Proteomes" id="UP000886595"/>
    </source>
</evidence>
<dbReference type="PANTHER" id="PTHR31704:SF55">
    <property type="entry name" value="MYB_SANT-LIKE DNA-BINDING DOMAIN PROTEIN"/>
    <property type="match status" value="1"/>
</dbReference>
<keyword evidence="4" id="KW-1185">Reference proteome</keyword>
<name>A0A8X8AVB2_BRACI</name>
<gene>
    <name evidence="3" type="ORF">Bca52824_023134</name>
</gene>
<dbReference type="Proteomes" id="UP000886595">
    <property type="component" value="Unassembled WGS sequence"/>
</dbReference>
<proteinExistence type="predicted"/>
<dbReference type="OrthoDB" id="1111624at2759"/>
<feature type="region of interest" description="Disordered" evidence="1">
    <location>
        <begin position="165"/>
        <end position="231"/>
    </location>
</feature>
<feature type="compositionally biased region" description="Polar residues" evidence="1">
    <location>
        <begin position="188"/>
        <end position="197"/>
    </location>
</feature>
<feature type="region of interest" description="Disordered" evidence="1">
    <location>
        <begin position="394"/>
        <end position="440"/>
    </location>
</feature>
<evidence type="ECO:0000313" key="3">
    <source>
        <dbReference type="EMBL" id="KAG2311577.1"/>
    </source>
</evidence>
<feature type="compositionally biased region" description="Polar residues" evidence="1">
    <location>
        <begin position="394"/>
        <end position="407"/>
    </location>
</feature>
<comment type="caution">
    <text evidence="3">The sequence shown here is derived from an EMBL/GenBank/DDBJ whole genome shotgun (WGS) entry which is preliminary data.</text>
</comment>
<dbReference type="PANTHER" id="PTHR31704">
    <property type="entry name" value="MYB/SANT-LIKE DNA-BINDING DOMAIN PROTEIN-RELATED"/>
    <property type="match status" value="1"/>
</dbReference>
<feature type="domain" description="Myb/SANT-like" evidence="2">
    <location>
        <begin position="15"/>
        <end position="76"/>
    </location>
</feature>
<evidence type="ECO:0000256" key="1">
    <source>
        <dbReference type="SAM" id="MobiDB-lite"/>
    </source>
</evidence>